<evidence type="ECO:0000256" key="5">
    <source>
        <dbReference type="ARBA" id="ARBA00022692"/>
    </source>
</evidence>
<dbReference type="Gene3D" id="3.90.550.10">
    <property type="entry name" value="Spore Coat Polysaccharide Biosynthesis Protein SpsA, Chain A"/>
    <property type="match status" value="1"/>
</dbReference>
<reference evidence="10 11" key="1">
    <citation type="journal article" date="2014" name="Genome Biol. Evol.">
        <title>Comparative genomics and transcriptomics analyses reveal divergent lifestyle features of nematode endoparasitic fungus Hirsutella minnesotensis.</title>
        <authorList>
            <person name="Lai Y."/>
            <person name="Liu K."/>
            <person name="Zhang X."/>
            <person name="Zhang X."/>
            <person name="Li K."/>
            <person name="Wang N."/>
            <person name="Shu C."/>
            <person name="Wu Y."/>
            <person name="Wang C."/>
            <person name="Bushley K.E."/>
            <person name="Xiang M."/>
            <person name="Liu X."/>
        </authorList>
    </citation>
    <scope>NUCLEOTIDE SEQUENCE [LARGE SCALE GENOMIC DNA]</scope>
    <source>
        <strain evidence="10 11">3608</strain>
    </source>
</reference>
<dbReference type="OrthoDB" id="5321960at2759"/>
<evidence type="ECO:0000256" key="4">
    <source>
        <dbReference type="ARBA" id="ARBA00022679"/>
    </source>
</evidence>
<dbReference type="GO" id="GO:0071944">
    <property type="term" value="C:cell periphery"/>
    <property type="evidence" value="ECO:0007669"/>
    <property type="project" value="TreeGrafter"/>
</dbReference>
<comment type="subcellular location">
    <subcellularLocation>
        <location evidence="1">Membrane</location>
        <topology evidence="1">Multi-pass membrane protein</topology>
    </subcellularLocation>
</comment>
<feature type="transmembrane region" description="Helical" evidence="9">
    <location>
        <begin position="477"/>
        <end position="496"/>
    </location>
</feature>
<dbReference type="EC" id="2.4.1.16" evidence="2"/>
<evidence type="ECO:0000256" key="2">
    <source>
        <dbReference type="ARBA" id="ARBA00012543"/>
    </source>
</evidence>
<feature type="transmembrane region" description="Helical" evidence="9">
    <location>
        <begin position="52"/>
        <end position="78"/>
    </location>
</feature>
<evidence type="ECO:0000256" key="3">
    <source>
        <dbReference type="ARBA" id="ARBA00022676"/>
    </source>
</evidence>
<gene>
    <name evidence="10" type="ORF">HIM_05790</name>
</gene>
<dbReference type="AlphaFoldDB" id="A0A0F7ZK17"/>
<keyword evidence="3" id="KW-0328">Glycosyltransferase</keyword>
<dbReference type="Pfam" id="PF03142">
    <property type="entry name" value="Chitin_synth_2"/>
    <property type="match status" value="1"/>
</dbReference>
<dbReference type="PANTHER" id="PTHR22914">
    <property type="entry name" value="CHITIN SYNTHASE"/>
    <property type="match status" value="1"/>
</dbReference>
<evidence type="ECO:0000313" key="10">
    <source>
        <dbReference type="EMBL" id="KJZ74881.1"/>
    </source>
</evidence>
<proteinExistence type="predicted"/>
<dbReference type="PANTHER" id="PTHR22914:SF46">
    <property type="entry name" value="CHITIN SYNTHASE"/>
    <property type="match status" value="1"/>
</dbReference>
<dbReference type="InterPro" id="IPR029044">
    <property type="entry name" value="Nucleotide-diphossugar_trans"/>
</dbReference>
<comment type="catalytic activity">
    <reaction evidence="8">
        <text>[(1-&gt;4)-N-acetyl-beta-D-glucosaminyl](n) + UDP-N-acetyl-alpha-D-glucosamine = [(1-&gt;4)-N-acetyl-beta-D-glucosaminyl](n+1) + UDP + H(+)</text>
        <dbReference type="Rhea" id="RHEA:16637"/>
        <dbReference type="Rhea" id="RHEA-COMP:9593"/>
        <dbReference type="Rhea" id="RHEA-COMP:9595"/>
        <dbReference type="ChEBI" id="CHEBI:15378"/>
        <dbReference type="ChEBI" id="CHEBI:17029"/>
        <dbReference type="ChEBI" id="CHEBI:57705"/>
        <dbReference type="ChEBI" id="CHEBI:58223"/>
        <dbReference type="EC" id="2.4.1.16"/>
    </reaction>
    <physiologicalReaction direction="left-to-right" evidence="8">
        <dbReference type="Rhea" id="RHEA:16638"/>
    </physiologicalReaction>
</comment>
<protein>
    <recommendedName>
        <fullName evidence="2">chitin synthase</fullName>
        <ecNumber evidence="2">2.4.1.16</ecNumber>
    </recommendedName>
</protein>
<dbReference type="SUPFAM" id="SSF53448">
    <property type="entry name" value="Nucleotide-diphospho-sugar transferases"/>
    <property type="match status" value="1"/>
</dbReference>
<dbReference type="GO" id="GO:0006031">
    <property type="term" value="P:chitin biosynthetic process"/>
    <property type="evidence" value="ECO:0007669"/>
    <property type="project" value="TreeGrafter"/>
</dbReference>
<evidence type="ECO:0000313" key="11">
    <source>
        <dbReference type="Proteomes" id="UP000054481"/>
    </source>
</evidence>
<name>A0A0F7ZK17_9HYPO</name>
<evidence type="ECO:0000256" key="7">
    <source>
        <dbReference type="ARBA" id="ARBA00023136"/>
    </source>
</evidence>
<evidence type="ECO:0000256" key="8">
    <source>
        <dbReference type="ARBA" id="ARBA00049510"/>
    </source>
</evidence>
<sequence length="574" mass="65272">MAPTGKWDSKDIVYMSLAGVIIAMALVEWVLWLAAFLYCLIRAFLQANKWSVRLLSAVVGILFILLRLILLPVLVVTLPLPGAITQSWPQPLVAVLRWFAFGTFAVFLTVPLLLCVYQLVSKSVGRKAMIKEKLDENTAPKVVVVMPCYHEDPDTLITAIDSVVECDYPPSCIHLFLSFDGDQIDALYLHALEKLGVLLLPSLGVVPTSIDAIYKGARITISRFPHGGKRHCQRATFRLIDRIYDQYLEKKDDLFVLFIDSDCILDRLCLQNFMYDMELSPGNPGEMLAMTGVITTTTQKHSLVTLLQDLEYVHNQLFDRTVEAATGSFCCLPGALTILRLSAFRELAQDIYFADRAEEYDSLFDYARCYLGEDRWLTHLFMTGAKKRYQIQMCPSAFCKTEAVQTFQSLVKQRRRWFLGSITNEVCMLTDWRLWRLYPVLIIVRFMNNTLRSTALLFLVIAIALATSFSTADDLPFGFIATSLGMNWILMVYFGFKLHRYKLLLYPLLFLVNPFLTWYYMVYGTITARQRTWGGPRADAAAADDDTCVGDHELASMEKLTDNKPESYTSGEER</sequence>
<dbReference type="GO" id="GO:0030428">
    <property type="term" value="C:cell septum"/>
    <property type="evidence" value="ECO:0007669"/>
    <property type="project" value="TreeGrafter"/>
</dbReference>
<evidence type="ECO:0000256" key="6">
    <source>
        <dbReference type="ARBA" id="ARBA00022989"/>
    </source>
</evidence>
<keyword evidence="7 9" id="KW-0472">Membrane</keyword>
<dbReference type="GO" id="GO:0004100">
    <property type="term" value="F:chitin synthase activity"/>
    <property type="evidence" value="ECO:0007669"/>
    <property type="project" value="UniProtKB-EC"/>
</dbReference>
<keyword evidence="11" id="KW-1185">Reference proteome</keyword>
<accession>A0A0F7ZK17</accession>
<dbReference type="EMBL" id="KQ030522">
    <property type="protein sequence ID" value="KJZ74881.1"/>
    <property type="molecule type" value="Genomic_DNA"/>
</dbReference>
<feature type="transmembrane region" description="Helical" evidence="9">
    <location>
        <begin position="12"/>
        <end position="40"/>
    </location>
</feature>
<keyword evidence="5 9" id="KW-0812">Transmembrane</keyword>
<feature type="transmembrane region" description="Helical" evidence="9">
    <location>
        <begin position="98"/>
        <end position="120"/>
    </location>
</feature>
<dbReference type="Proteomes" id="UP000054481">
    <property type="component" value="Unassembled WGS sequence"/>
</dbReference>
<evidence type="ECO:0000256" key="1">
    <source>
        <dbReference type="ARBA" id="ARBA00004141"/>
    </source>
</evidence>
<dbReference type="InterPro" id="IPR004835">
    <property type="entry name" value="Chitin_synth"/>
</dbReference>
<feature type="transmembrane region" description="Helical" evidence="9">
    <location>
        <begin position="454"/>
        <end position="471"/>
    </location>
</feature>
<keyword evidence="4" id="KW-0808">Transferase</keyword>
<organism evidence="10 11">
    <name type="scientific">Hirsutella minnesotensis 3608</name>
    <dbReference type="NCBI Taxonomy" id="1043627"/>
    <lineage>
        <taxon>Eukaryota</taxon>
        <taxon>Fungi</taxon>
        <taxon>Dikarya</taxon>
        <taxon>Ascomycota</taxon>
        <taxon>Pezizomycotina</taxon>
        <taxon>Sordariomycetes</taxon>
        <taxon>Hypocreomycetidae</taxon>
        <taxon>Hypocreales</taxon>
        <taxon>Ophiocordycipitaceae</taxon>
        <taxon>Hirsutella</taxon>
    </lineage>
</organism>
<keyword evidence="6 9" id="KW-1133">Transmembrane helix</keyword>
<feature type="transmembrane region" description="Helical" evidence="9">
    <location>
        <begin position="503"/>
        <end position="521"/>
    </location>
</feature>
<evidence type="ECO:0000256" key="9">
    <source>
        <dbReference type="SAM" id="Phobius"/>
    </source>
</evidence>
<dbReference type="GO" id="GO:0016020">
    <property type="term" value="C:membrane"/>
    <property type="evidence" value="ECO:0007669"/>
    <property type="project" value="UniProtKB-SubCell"/>
</dbReference>